<reference evidence="1" key="1">
    <citation type="journal article" date="2023" name="Science">
        <title>Genome structures resolve the early diversification of teleost fishes.</title>
        <authorList>
            <person name="Parey E."/>
            <person name="Louis A."/>
            <person name="Montfort J."/>
            <person name="Bouchez O."/>
            <person name="Roques C."/>
            <person name="Iampietro C."/>
            <person name="Lluch J."/>
            <person name="Castinel A."/>
            <person name="Donnadieu C."/>
            <person name="Desvignes T."/>
            <person name="Floi Bucao C."/>
            <person name="Jouanno E."/>
            <person name="Wen M."/>
            <person name="Mejri S."/>
            <person name="Dirks R."/>
            <person name="Jansen H."/>
            <person name="Henkel C."/>
            <person name="Chen W.J."/>
            <person name="Zahm M."/>
            <person name="Cabau C."/>
            <person name="Klopp C."/>
            <person name="Thompson A.W."/>
            <person name="Robinson-Rechavi M."/>
            <person name="Braasch I."/>
            <person name="Lecointre G."/>
            <person name="Bobe J."/>
            <person name="Postlethwait J.H."/>
            <person name="Berthelot C."/>
            <person name="Roest Crollius H."/>
            <person name="Guiguen Y."/>
        </authorList>
    </citation>
    <scope>NUCLEOTIDE SEQUENCE</scope>
    <source>
        <strain evidence="1">WJC10195</strain>
    </source>
</reference>
<accession>A0A9Q1IBA9</accession>
<keyword evidence="2" id="KW-1185">Reference proteome</keyword>
<evidence type="ECO:0000313" key="1">
    <source>
        <dbReference type="EMBL" id="KAJ8335428.1"/>
    </source>
</evidence>
<dbReference type="EMBL" id="JAINUF010000020">
    <property type="protein sequence ID" value="KAJ8335428.1"/>
    <property type="molecule type" value="Genomic_DNA"/>
</dbReference>
<dbReference type="AlphaFoldDB" id="A0A9Q1IBA9"/>
<proteinExistence type="predicted"/>
<gene>
    <name evidence="1" type="ORF">SKAU_G00387700</name>
</gene>
<evidence type="ECO:0000313" key="2">
    <source>
        <dbReference type="Proteomes" id="UP001152622"/>
    </source>
</evidence>
<dbReference type="Proteomes" id="UP001152622">
    <property type="component" value="Chromosome 20"/>
</dbReference>
<name>A0A9Q1IBA9_SYNKA</name>
<protein>
    <submittedName>
        <fullName evidence="1">Uncharacterized protein</fullName>
    </submittedName>
</protein>
<sequence length="84" mass="9435">MEQEEEGPEWNQARVRDIALRMRGAQLRPLAPPTRFWACPLPPASPASKSFMLRFGIPPGCSLMPPDSITAEWFKGPWKNTGVK</sequence>
<comment type="caution">
    <text evidence="1">The sequence shown here is derived from an EMBL/GenBank/DDBJ whole genome shotgun (WGS) entry which is preliminary data.</text>
</comment>
<organism evidence="1 2">
    <name type="scientific">Synaphobranchus kaupii</name>
    <name type="common">Kaup's arrowtooth eel</name>
    <dbReference type="NCBI Taxonomy" id="118154"/>
    <lineage>
        <taxon>Eukaryota</taxon>
        <taxon>Metazoa</taxon>
        <taxon>Chordata</taxon>
        <taxon>Craniata</taxon>
        <taxon>Vertebrata</taxon>
        <taxon>Euteleostomi</taxon>
        <taxon>Actinopterygii</taxon>
        <taxon>Neopterygii</taxon>
        <taxon>Teleostei</taxon>
        <taxon>Anguilliformes</taxon>
        <taxon>Synaphobranchidae</taxon>
        <taxon>Synaphobranchus</taxon>
    </lineage>
</organism>